<proteinExistence type="predicted"/>
<gene>
    <name evidence="1" type="ORF">EVAR_25467_1</name>
</gene>
<keyword evidence="2" id="KW-1185">Reference proteome</keyword>
<dbReference type="Proteomes" id="UP000299102">
    <property type="component" value="Unassembled WGS sequence"/>
</dbReference>
<dbReference type="AlphaFoldDB" id="A0A4C1VP50"/>
<evidence type="ECO:0000313" key="1">
    <source>
        <dbReference type="EMBL" id="GBP39644.1"/>
    </source>
</evidence>
<evidence type="ECO:0000313" key="2">
    <source>
        <dbReference type="Proteomes" id="UP000299102"/>
    </source>
</evidence>
<name>A0A4C1VP50_EUMVA</name>
<reference evidence="1 2" key="1">
    <citation type="journal article" date="2019" name="Commun. Biol.">
        <title>The bagworm genome reveals a unique fibroin gene that provides high tensile strength.</title>
        <authorList>
            <person name="Kono N."/>
            <person name="Nakamura H."/>
            <person name="Ohtoshi R."/>
            <person name="Tomita M."/>
            <person name="Numata K."/>
            <person name="Arakawa K."/>
        </authorList>
    </citation>
    <scope>NUCLEOTIDE SEQUENCE [LARGE SCALE GENOMIC DNA]</scope>
</reference>
<organism evidence="1 2">
    <name type="scientific">Eumeta variegata</name>
    <name type="common">Bagworm moth</name>
    <name type="synonym">Eumeta japonica</name>
    <dbReference type="NCBI Taxonomy" id="151549"/>
    <lineage>
        <taxon>Eukaryota</taxon>
        <taxon>Metazoa</taxon>
        <taxon>Ecdysozoa</taxon>
        <taxon>Arthropoda</taxon>
        <taxon>Hexapoda</taxon>
        <taxon>Insecta</taxon>
        <taxon>Pterygota</taxon>
        <taxon>Neoptera</taxon>
        <taxon>Endopterygota</taxon>
        <taxon>Lepidoptera</taxon>
        <taxon>Glossata</taxon>
        <taxon>Ditrysia</taxon>
        <taxon>Tineoidea</taxon>
        <taxon>Psychidae</taxon>
        <taxon>Oiketicinae</taxon>
        <taxon>Eumeta</taxon>
    </lineage>
</organism>
<accession>A0A4C1VP50</accession>
<protein>
    <submittedName>
        <fullName evidence="1">Uncharacterized protein</fullName>
    </submittedName>
</protein>
<dbReference type="EMBL" id="BGZK01000369">
    <property type="protein sequence ID" value="GBP39644.1"/>
    <property type="molecule type" value="Genomic_DNA"/>
</dbReference>
<comment type="caution">
    <text evidence="1">The sequence shown here is derived from an EMBL/GenBank/DDBJ whole genome shotgun (WGS) entry which is preliminary data.</text>
</comment>
<sequence>MCAVWYAMVCFMGVREHCTITHSLQFPGEVCRHERRAAESGADSGVWLQYCSFTVIEKVKDEVTHIASYRICSLRVATTAIDPRPVHLHL</sequence>